<accession>A0A067EKK4</accession>
<evidence type="ECO:0000313" key="2">
    <source>
        <dbReference type="EMBL" id="KDO51476.1"/>
    </source>
</evidence>
<dbReference type="EMBL" id="KK785055">
    <property type="protein sequence ID" value="KDO51476.1"/>
    <property type="molecule type" value="Genomic_DNA"/>
</dbReference>
<feature type="region of interest" description="Disordered" evidence="1">
    <location>
        <begin position="1"/>
        <end position="22"/>
    </location>
</feature>
<protein>
    <submittedName>
        <fullName evidence="2">Uncharacterized protein</fullName>
    </submittedName>
</protein>
<keyword evidence="3" id="KW-1185">Reference proteome</keyword>
<dbReference type="Proteomes" id="UP000027120">
    <property type="component" value="Unassembled WGS sequence"/>
</dbReference>
<proteinExistence type="predicted"/>
<evidence type="ECO:0000313" key="3">
    <source>
        <dbReference type="Proteomes" id="UP000027120"/>
    </source>
</evidence>
<reference evidence="2 3" key="1">
    <citation type="submission" date="2014-04" db="EMBL/GenBank/DDBJ databases">
        <authorList>
            <consortium name="International Citrus Genome Consortium"/>
            <person name="Gmitter F."/>
            <person name="Chen C."/>
            <person name="Farmerie W."/>
            <person name="Harkins T."/>
            <person name="Desany B."/>
            <person name="Mohiuddin M."/>
            <person name="Kodira C."/>
            <person name="Borodovsky M."/>
            <person name="Lomsadze A."/>
            <person name="Burns P."/>
            <person name="Jenkins J."/>
            <person name="Prochnik S."/>
            <person name="Shu S."/>
            <person name="Chapman J."/>
            <person name="Pitluck S."/>
            <person name="Schmutz J."/>
            <person name="Rokhsar D."/>
        </authorList>
    </citation>
    <scope>NUCLEOTIDE SEQUENCE</scope>
</reference>
<sequence>MRQKSSNTQRGGRVHNKAKRKRKSEVCHIICSEIGFSVNMDDGDMPIQFEIVLNSLDQGSILISHHR</sequence>
<feature type="compositionally biased region" description="Polar residues" evidence="1">
    <location>
        <begin position="1"/>
        <end position="10"/>
    </location>
</feature>
<dbReference type="AlphaFoldDB" id="A0A067EKK4"/>
<evidence type="ECO:0000256" key="1">
    <source>
        <dbReference type="SAM" id="MobiDB-lite"/>
    </source>
</evidence>
<organism evidence="2 3">
    <name type="scientific">Citrus sinensis</name>
    <name type="common">Sweet orange</name>
    <name type="synonym">Citrus aurantium var. sinensis</name>
    <dbReference type="NCBI Taxonomy" id="2711"/>
    <lineage>
        <taxon>Eukaryota</taxon>
        <taxon>Viridiplantae</taxon>
        <taxon>Streptophyta</taxon>
        <taxon>Embryophyta</taxon>
        <taxon>Tracheophyta</taxon>
        <taxon>Spermatophyta</taxon>
        <taxon>Magnoliopsida</taxon>
        <taxon>eudicotyledons</taxon>
        <taxon>Gunneridae</taxon>
        <taxon>Pentapetalae</taxon>
        <taxon>rosids</taxon>
        <taxon>malvids</taxon>
        <taxon>Sapindales</taxon>
        <taxon>Rutaceae</taxon>
        <taxon>Aurantioideae</taxon>
        <taxon>Citrus</taxon>
    </lineage>
</organism>
<gene>
    <name evidence="2" type="ORF">CISIN_1g035352mg</name>
</gene>
<name>A0A067EKK4_CITSI</name>
<feature type="compositionally biased region" description="Basic residues" evidence="1">
    <location>
        <begin position="12"/>
        <end position="22"/>
    </location>
</feature>